<dbReference type="OrthoDB" id="1906016at2759"/>
<dbReference type="Proteomes" id="UP000886595">
    <property type="component" value="Unassembled WGS sequence"/>
</dbReference>
<accession>A0A8X8B040</accession>
<keyword evidence="2" id="KW-1185">Reference proteome</keyword>
<dbReference type="PANTHER" id="PTHR37604">
    <property type="entry name" value="TRANSCRIPTION INITIATION FACTOR TFIID SUBUNIT"/>
    <property type="match status" value="1"/>
</dbReference>
<name>A0A8X8B040_BRACI</name>
<dbReference type="GO" id="GO:0046982">
    <property type="term" value="F:protein heterodimerization activity"/>
    <property type="evidence" value="ECO:0007669"/>
    <property type="project" value="InterPro"/>
</dbReference>
<evidence type="ECO:0000313" key="1">
    <source>
        <dbReference type="EMBL" id="KAG2316897.1"/>
    </source>
</evidence>
<dbReference type="Gene3D" id="1.10.20.10">
    <property type="entry name" value="Histone, subunit A"/>
    <property type="match status" value="1"/>
</dbReference>
<dbReference type="PANTHER" id="PTHR37604:SF1">
    <property type="entry name" value="TRANSCRIPTION INITIATION FACTOR TFIID SUBUNIT"/>
    <property type="match status" value="1"/>
</dbReference>
<organism evidence="1 2">
    <name type="scientific">Brassica carinata</name>
    <name type="common">Ethiopian mustard</name>
    <name type="synonym">Abyssinian cabbage</name>
    <dbReference type="NCBI Taxonomy" id="52824"/>
    <lineage>
        <taxon>Eukaryota</taxon>
        <taxon>Viridiplantae</taxon>
        <taxon>Streptophyta</taxon>
        <taxon>Embryophyta</taxon>
        <taxon>Tracheophyta</taxon>
        <taxon>Spermatophyta</taxon>
        <taxon>Magnoliopsida</taxon>
        <taxon>eudicotyledons</taxon>
        <taxon>Gunneridae</taxon>
        <taxon>Pentapetalae</taxon>
        <taxon>rosids</taxon>
        <taxon>malvids</taxon>
        <taxon>Brassicales</taxon>
        <taxon>Brassicaceae</taxon>
        <taxon>Brassiceae</taxon>
        <taxon>Brassica</taxon>
    </lineage>
</organism>
<dbReference type="InterPro" id="IPR009072">
    <property type="entry name" value="Histone-fold"/>
</dbReference>
<comment type="caution">
    <text evidence="1">The sequence shown here is derived from an EMBL/GenBank/DDBJ whole genome shotgun (WGS) entry which is preliminary data.</text>
</comment>
<dbReference type="EMBL" id="JAAMPC010000004">
    <property type="protein sequence ID" value="KAG2316897.1"/>
    <property type="molecule type" value="Genomic_DNA"/>
</dbReference>
<proteinExistence type="predicted"/>
<reference evidence="1 2" key="1">
    <citation type="submission" date="2020-02" db="EMBL/GenBank/DDBJ databases">
        <authorList>
            <person name="Ma Q."/>
            <person name="Huang Y."/>
            <person name="Song X."/>
            <person name="Pei D."/>
        </authorList>
    </citation>
    <scope>NUCLEOTIDE SEQUENCE [LARGE SCALE GENOMIC DNA]</scope>
    <source>
        <strain evidence="1">Sxm20200214</strain>
        <tissue evidence="1">Leaf</tissue>
    </source>
</reference>
<sequence length="72" mass="8194">MGFSDEQADQVSRKVDSCMLMTMGFESAAEVPIDVFSRLVSRHICKLCRVLKLLTDNYKKECSAMQLIKTFV</sequence>
<gene>
    <name evidence="1" type="ORF">Bca52824_020019</name>
</gene>
<dbReference type="AlphaFoldDB" id="A0A8X8B040"/>
<evidence type="ECO:0000313" key="2">
    <source>
        <dbReference type="Proteomes" id="UP000886595"/>
    </source>
</evidence>
<protein>
    <submittedName>
        <fullName evidence="1">Uncharacterized protein</fullName>
    </submittedName>
</protein>